<evidence type="ECO:0000313" key="2">
    <source>
        <dbReference type="Proteomes" id="UP000295680"/>
    </source>
</evidence>
<accession>A0A4R2IMW4</accession>
<gene>
    <name evidence="1" type="ORF">EV192_119120</name>
</gene>
<reference evidence="1 2" key="1">
    <citation type="submission" date="2019-03" db="EMBL/GenBank/DDBJ databases">
        <title>Genomic Encyclopedia of Type Strains, Phase IV (KMG-IV): sequencing the most valuable type-strain genomes for metagenomic binning, comparative biology and taxonomic classification.</title>
        <authorList>
            <person name="Goeker M."/>
        </authorList>
    </citation>
    <scope>NUCLEOTIDE SEQUENCE [LARGE SCALE GENOMIC DNA]</scope>
    <source>
        <strain evidence="1 2">DSM 45934</strain>
    </source>
</reference>
<keyword evidence="2" id="KW-1185">Reference proteome</keyword>
<dbReference type="AlphaFoldDB" id="A0A4R2IMW4"/>
<comment type="caution">
    <text evidence="1">The sequence shown here is derived from an EMBL/GenBank/DDBJ whole genome shotgun (WGS) entry which is preliminary data.</text>
</comment>
<organism evidence="1 2">
    <name type="scientific">Actinocrispum wychmicini</name>
    <dbReference type="NCBI Taxonomy" id="1213861"/>
    <lineage>
        <taxon>Bacteria</taxon>
        <taxon>Bacillati</taxon>
        <taxon>Actinomycetota</taxon>
        <taxon>Actinomycetes</taxon>
        <taxon>Pseudonocardiales</taxon>
        <taxon>Pseudonocardiaceae</taxon>
        <taxon>Actinocrispum</taxon>
    </lineage>
</organism>
<dbReference type="OrthoDB" id="3294797at2"/>
<name>A0A4R2IMW4_9PSEU</name>
<dbReference type="RefSeq" id="WP_132125986.1">
    <property type="nucleotide sequence ID" value="NZ_SLWS01000019.1"/>
</dbReference>
<protein>
    <submittedName>
        <fullName evidence="1">Uncharacterized protein</fullName>
    </submittedName>
</protein>
<dbReference type="Proteomes" id="UP000295680">
    <property type="component" value="Unassembled WGS sequence"/>
</dbReference>
<evidence type="ECO:0000313" key="1">
    <source>
        <dbReference type="EMBL" id="TCO46541.1"/>
    </source>
</evidence>
<proteinExistence type="predicted"/>
<dbReference type="EMBL" id="SLWS01000019">
    <property type="protein sequence ID" value="TCO46541.1"/>
    <property type="molecule type" value="Genomic_DNA"/>
</dbReference>
<sequence>MTKPGPLVLVAVVVVIAAGVVLVSGGRLPWIDGDSSTPASAPDSCGIPQSVNVDPTAAASGVRVVDQGLPQADNGQLSLGVVLENTSDKVAYRTRVTYKLFDAGHSPITRTYLTDAVIPVMLPGQRVGAGVSDLQDSPKAASLEVQIGTTTWLPRDALGGFSPVTAKYLRTRPSPPGSPPLVSVDYHETSANCRPLYPAKVGAVFRDAGGKIVGGDLVDSTIGFMTYDEQHKAVVPELAPPTPECAPGERDTWIVPHTGRVPAMDDARTEIYPFCDIQSIS</sequence>